<accession>A0A8J7J0T9</accession>
<gene>
    <name evidence="8" type="ORF">JF290_02120</name>
</gene>
<dbReference type="InterPro" id="IPR036388">
    <property type="entry name" value="WH-like_DNA-bd_sf"/>
</dbReference>
<protein>
    <submittedName>
        <fullName evidence="8">Sigma-70 family RNA polymerase sigma factor</fullName>
    </submittedName>
</protein>
<dbReference type="GO" id="GO:0016987">
    <property type="term" value="F:sigma factor activity"/>
    <property type="evidence" value="ECO:0007669"/>
    <property type="project" value="UniProtKB-KW"/>
</dbReference>
<evidence type="ECO:0000256" key="4">
    <source>
        <dbReference type="ARBA" id="ARBA00023125"/>
    </source>
</evidence>
<evidence type="ECO:0000256" key="5">
    <source>
        <dbReference type="ARBA" id="ARBA00023163"/>
    </source>
</evidence>
<evidence type="ECO:0000256" key="3">
    <source>
        <dbReference type="ARBA" id="ARBA00023082"/>
    </source>
</evidence>
<feature type="domain" description="RNA polymerase sigma factor 70 region 4 type 2" evidence="7">
    <location>
        <begin position="97"/>
        <end position="148"/>
    </location>
</feature>
<dbReference type="PANTHER" id="PTHR43133">
    <property type="entry name" value="RNA POLYMERASE ECF-TYPE SIGMA FACTO"/>
    <property type="match status" value="1"/>
</dbReference>
<reference evidence="8" key="1">
    <citation type="submission" date="2020-12" db="EMBL/GenBank/DDBJ databases">
        <title>Sedimentitalea sp. nov., isolated from sand in Incheon.</title>
        <authorList>
            <person name="Kim W."/>
        </authorList>
    </citation>
    <scope>NUCLEOTIDE SEQUENCE</scope>
    <source>
        <strain evidence="8">CAU 1593</strain>
    </source>
</reference>
<dbReference type="PANTHER" id="PTHR43133:SF50">
    <property type="entry name" value="ECF RNA POLYMERASE SIGMA FACTOR SIGM"/>
    <property type="match status" value="1"/>
</dbReference>
<dbReference type="GO" id="GO:0003677">
    <property type="term" value="F:DNA binding"/>
    <property type="evidence" value="ECO:0007669"/>
    <property type="project" value="UniProtKB-KW"/>
</dbReference>
<dbReference type="SUPFAM" id="SSF88659">
    <property type="entry name" value="Sigma3 and sigma4 domains of RNA polymerase sigma factors"/>
    <property type="match status" value="1"/>
</dbReference>
<evidence type="ECO:0000256" key="2">
    <source>
        <dbReference type="ARBA" id="ARBA00023015"/>
    </source>
</evidence>
<comment type="similarity">
    <text evidence="1">Belongs to the sigma-70 factor family. ECF subfamily.</text>
</comment>
<dbReference type="SUPFAM" id="SSF88946">
    <property type="entry name" value="Sigma2 domain of RNA polymerase sigma factors"/>
    <property type="match status" value="1"/>
</dbReference>
<dbReference type="Gene3D" id="1.10.10.10">
    <property type="entry name" value="Winged helix-like DNA-binding domain superfamily/Winged helix DNA-binding domain"/>
    <property type="match status" value="1"/>
</dbReference>
<dbReference type="InterPro" id="IPR014284">
    <property type="entry name" value="RNA_pol_sigma-70_dom"/>
</dbReference>
<dbReference type="AlphaFoldDB" id="A0A8J7J0T9"/>
<keyword evidence="3" id="KW-0731">Sigma factor</keyword>
<name>A0A8J7J0T9_9RHOB</name>
<proteinExistence type="inferred from homology"/>
<organism evidence="8 9">
    <name type="scientific">Sedimentitalea arenosa</name>
    <dbReference type="NCBI Taxonomy" id="2798803"/>
    <lineage>
        <taxon>Bacteria</taxon>
        <taxon>Pseudomonadati</taxon>
        <taxon>Pseudomonadota</taxon>
        <taxon>Alphaproteobacteria</taxon>
        <taxon>Rhodobacterales</taxon>
        <taxon>Paracoccaceae</taxon>
        <taxon>Sedimentitalea</taxon>
    </lineage>
</organism>
<dbReference type="InterPro" id="IPR007627">
    <property type="entry name" value="RNA_pol_sigma70_r2"/>
</dbReference>
<sequence length="165" mass="18026">MTRQTRDPATLIARLHARARRLRSCPEEAADLAQDAALRLWQRQVTGQRIDNPEAYAMTALANLARSRWRANRPSEEFREDMAMTAPEAPARLAVAELRRAMARLPPEQAALMALVAAGETSPAELARLTGVPPGTVMSRLARARAALRRRLGLAKSAPGASLLD</sequence>
<feature type="domain" description="RNA polymerase sigma-70 region 2" evidence="6">
    <location>
        <begin position="14"/>
        <end position="73"/>
    </location>
</feature>
<keyword evidence="4" id="KW-0238">DNA-binding</keyword>
<dbReference type="InterPro" id="IPR013249">
    <property type="entry name" value="RNA_pol_sigma70_r4_t2"/>
</dbReference>
<evidence type="ECO:0000259" key="7">
    <source>
        <dbReference type="Pfam" id="PF08281"/>
    </source>
</evidence>
<dbReference type="Gene3D" id="1.10.1740.10">
    <property type="match status" value="1"/>
</dbReference>
<dbReference type="InterPro" id="IPR039425">
    <property type="entry name" value="RNA_pol_sigma-70-like"/>
</dbReference>
<evidence type="ECO:0000313" key="8">
    <source>
        <dbReference type="EMBL" id="MBJ6370310.1"/>
    </source>
</evidence>
<comment type="caution">
    <text evidence="8">The sequence shown here is derived from an EMBL/GenBank/DDBJ whole genome shotgun (WGS) entry which is preliminary data.</text>
</comment>
<dbReference type="InterPro" id="IPR013325">
    <property type="entry name" value="RNA_pol_sigma_r2"/>
</dbReference>
<evidence type="ECO:0000256" key="1">
    <source>
        <dbReference type="ARBA" id="ARBA00010641"/>
    </source>
</evidence>
<keyword evidence="2" id="KW-0805">Transcription regulation</keyword>
<keyword evidence="5" id="KW-0804">Transcription</keyword>
<dbReference type="Pfam" id="PF04542">
    <property type="entry name" value="Sigma70_r2"/>
    <property type="match status" value="1"/>
</dbReference>
<keyword evidence="9" id="KW-1185">Reference proteome</keyword>
<evidence type="ECO:0000259" key="6">
    <source>
        <dbReference type="Pfam" id="PF04542"/>
    </source>
</evidence>
<dbReference type="RefSeq" id="WP_199023073.1">
    <property type="nucleotide sequence ID" value="NZ_JAELVR010000001.1"/>
</dbReference>
<dbReference type="NCBIfam" id="TIGR02937">
    <property type="entry name" value="sigma70-ECF"/>
    <property type="match status" value="1"/>
</dbReference>
<dbReference type="Pfam" id="PF08281">
    <property type="entry name" value="Sigma70_r4_2"/>
    <property type="match status" value="1"/>
</dbReference>
<dbReference type="GO" id="GO:0006352">
    <property type="term" value="P:DNA-templated transcription initiation"/>
    <property type="evidence" value="ECO:0007669"/>
    <property type="project" value="InterPro"/>
</dbReference>
<dbReference type="EMBL" id="JAELVR010000001">
    <property type="protein sequence ID" value="MBJ6370310.1"/>
    <property type="molecule type" value="Genomic_DNA"/>
</dbReference>
<dbReference type="InterPro" id="IPR013324">
    <property type="entry name" value="RNA_pol_sigma_r3/r4-like"/>
</dbReference>
<dbReference type="Proteomes" id="UP000619079">
    <property type="component" value="Unassembled WGS sequence"/>
</dbReference>
<evidence type="ECO:0000313" key="9">
    <source>
        <dbReference type="Proteomes" id="UP000619079"/>
    </source>
</evidence>